<dbReference type="AlphaFoldDB" id="A0A3Q0J869"/>
<evidence type="ECO:0000313" key="3">
    <source>
        <dbReference type="Proteomes" id="UP000079169"/>
    </source>
</evidence>
<feature type="region of interest" description="Disordered" evidence="1">
    <location>
        <begin position="1"/>
        <end position="46"/>
    </location>
</feature>
<accession>A0A3Q0J869</accession>
<reference evidence="4" key="1">
    <citation type="submission" date="2025-08" db="UniProtKB">
        <authorList>
            <consortium name="RefSeq"/>
        </authorList>
    </citation>
    <scope>IDENTIFICATION</scope>
</reference>
<evidence type="ECO:0000256" key="1">
    <source>
        <dbReference type="SAM" id="MobiDB-lite"/>
    </source>
</evidence>
<evidence type="ECO:0000313" key="4">
    <source>
        <dbReference type="RefSeq" id="XP_026684636.1"/>
    </source>
</evidence>
<evidence type="ECO:0000259" key="2">
    <source>
        <dbReference type="PROSITE" id="PS51396"/>
    </source>
</evidence>
<gene>
    <name evidence="4" type="primary">LOC113470421</name>
</gene>
<dbReference type="InterPro" id="IPR011989">
    <property type="entry name" value="ARM-like"/>
</dbReference>
<dbReference type="PROSITE" id="PS51396">
    <property type="entry name" value="PUL"/>
    <property type="match status" value="1"/>
</dbReference>
<dbReference type="InterPro" id="IPR013535">
    <property type="entry name" value="PUL_dom"/>
</dbReference>
<sequence length="243" mass="26828">MPSAPPIRGARYVPGSGTPVPVAPVTNAGDPFTGANRYKPSGSTPDVASPAVTFFPLNDYVRFDQANLKAILDKLKQFTETLREKTDVSPSIVIPSEAQLDSLGTLGEPSPKAAEDVLNLLKQLLEWPPEFVFPILDLTRLGVRNVQINEALCGGRTGRQMISLLRSFLNADSSVNNQMLTLRILTNMFSHEPGEELVLSHKEYIFSILDELSHTKLIKSMQVSEYNQQSNVDTSYSNQYVFT</sequence>
<dbReference type="GeneID" id="113470421"/>
<dbReference type="KEGG" id="dci:113470421"/>
<dbReference type="Gene3D" id="1.25.10.10">
    <property type="entry name" value="Leucine-rich Repeat Variant"/>
    <property type="match status" value="1"/>
</dbReference>
<dbReference type="STRING" id="121845.A0A3Q0J869"/>
<organism evidence="3 4">
    <name type="scientific">Diaphorina citri</name>
    <name type="common">Asian citrus psyllid</name>
    <dbReference type="NCBI Taxonomy" id="121845"/>
    <lineage>
        <taxon>Eukaryota</taxon>
        <taxon>Metazoa</taxon>
        <taxon>Ecdysozoa</taxon>
        <taxon>Arthropoda</taxon>
        <taxon>Hexapoda</taxon>
        <taxon>Insecta</taxon>
        <taxon>Pterygota</taxon>
        <taxon>Neoptera</taxon>
        <taxon>Paraneoptera</taxon>
        <taxon>Hemiptera</taxon>
        <taxon>Sternorrhyncha</taxon>
        <taxon>Psylloidea</taxon>
        <taxon>Psyllidae</taxon>
        <taxon>Diaphorininae</taxon>
        <taxon>Diaphorina</taxon>
    </lineage>
</organism>
<name>A0A3Q0J869_DIACI</name>
<dbReference type="PaxDb" id="121845-A0A3Q0J869"/>
<dbReference type="Pfam" id="PF08324">
    <property type="entry name" value="PUL"/>
    <property type="match status" value="1"/>
</dbReference>
<protein>
    <submittedName>
        <fullName evidence="4">Phospholipase A-2-activating protein-like</fullName>
    </submittedName>
</protein>
<dbReference type="Proteomes" id="UP000079169">
    <property type="component" value="Unplaced"/>
</dbReference>
<proteinExistence type="predicted"/>
<dbReference type="RefSeq" id="XP_026684636.1">
    <property type="nucleotide sequence ID" value="XM_026828835.1"/>
</dbReference>
<keyword evidence="3" id="KW-1185">Reference proteome</keyword>
<feature type="domain" description="PUL" evidence="2">
    <location>
        <begin position="53"/>
        <end position="243"/>
    </location>
</feature>